<proteinExistence type="predicted"/>
<dbReference type="Proteomes" id="UP001596043">
    <property type="component" value="Unassembled WGS sequence"/>
</dbReference>
<accession>A0ABV9I0F9</accession>
<protein>
    <recommendedName>
        <fullName evidence="4">Carboxypeptidase regulatory-like domain-containing protein</fullName>
    </recommendedName>
</protein>
<reference evidence="3" key="1">
    <citation type="journal article" date="2019" name="Int. J. Syst. Evol. Microbiol.">
        <title>The Global Catalogue of Microorganisms (GCM) 10K type strain sequencing project: providing services to taxonomists for standard genome sequencing and annotation.</title>
        <authorList>
            <consortium name="The Broad Institute Genomics Platform"/>
            <consortium name="The Broad Institute Genome Sequencing Center for Infectious Disease"/>
            <person name="Wu L."/>
            <person name="Ma J."/>
        </authorList>
    </citation>
    <scope>NUCLEOTIDE SEQUENCE [LARGE SCALE GENOMIC DNA]</scope>
    <source>
        <strain evidence="3">YJ-61-S</strain>
    </source>
</reference>
<keyword evidence="3" id="KW-1185">Reference proteome</keyword>
<dbReference type="RefSeq" id="WP_379980940.1">
    <property type="nucleotide sequence ID" value="NZ_JBHSFV010000011.1"/>
</dbReference>
<evidence type="ECO:0000313" key="3">
    <source>
        <dbReference type="Proteomes" id="UP001596043"/>
    </source>
</evidence>
<evidence type="ECO:0000256" key="1">
    <source>
        <dbReference type="SAM" id="SignalP"/>
    </source>
</evidence>
<keyword evidence="1" id="KW-0732">Signal</keyword>
<feature type="chain" id="PRO_5046241943" description="Carboxypeptidase regulatory-like domain-containing protein" evidence="1">
    <location>
        <begin position="24"/>
        <end position="602"/>
    </location>
</feature>
<dbReference type="SUPFAM" id="SSF49464">
    <property type="entry name" value="Carboxypeptidase regulatory domain-like"/>
    <property type="match status" value="1"/>
</dbReference>
<evidence type="ECO:0008006" key="4">
    <source>
        <dbReference type="Google" id="ProtNLM"/>
    </source>
</evidence>
<gene>
    <name evidence="2" type="ORF">ACFO3O_16830</name>
</gene>
<organism evidence="2 3">
    <name type="scientific">Dokdonia ponticola</name>
    <dbReference type="NCBI Taxonomy" id="2041041"/>
    <lineage>
        <taxon>Bacteria</taxon>
        <taxon>Pseudomonadati</taxon>
        <taxon>Bacteroidota</taxon>
        <taxon>Flavobacteriia</taxon>
        <taxon>Flavobacteriales</taxon>
        <taxon>Flavobacteriaceae</taxon>
        <taxon>Dokdonia</taxon>
    </lineage>
</organism>
<sequence length="602" mass="64441">MKTLKILTTVLIAFLFVFTSCERDDNFEQDNTDIPDDIVIVDDNTDDTGNLDQFFGATAARSFFGQVVDENNNGISGALVSVGAQSVSTDGNGIFSVSNALVNEQFAYLRVTAFGYVTSGRALRPTDGTNRIKLMLLSADVTATVTSGVPETVQLGNGTSVALPGDYIDENGNPYTGSVDVILDFLDPASQDLDAVMPGMLYAEDVEGDEVYLETFGMISVELRDASGNELNIDPNSPAELRFPLDAALQGVAPATIPLWSFDDTLGYWIEDGEATLQGNEYVGQVSHFSFWNCDAPFPVVDFCTTVLDDNGNPLANTTVHITSPNSPYPRSGITDQNGQVCGKVPSGLTMTIEVVDLCGNPVFSDVIGPFASPTTYVPISVNPGSSTSQQVIGDFNDCSNNPITDGYVVLEYGGAIFYEPVTAGTFDIYLISCPASNAFTLEAIDIVNQQSSGVINYTFTPPTTDLGTITSCNAVSEYVEWEIEGVQHFLTSPINTFDNGNAFSINAGNGNDFFYISSSDTVVGTYTWGNGIQAPPGSFEMEMFELLSQSDVDYNAPINITFQLNAFGAVGDYIDITFTGTYTDNSAAIQPVSGSVHVIRD</sequence>
<comment type="caution">
    <text evidence="2">The sequence shown here is derived from an EMBL/GenBank/DDBJ whole genome shotgun (WGS) entry which is preliminary data.</text>
</comment>
<name>A0ABV9I0F9_9FLAO</name>
<feature type="signal peptide" evidence="1">
    <location>
        <begin position="1"/>
        <end position="23"/>
    </location>
</feature>
<dbReference type="PROSITE" id="PS51257">
    <property type="entry name" value="PROKAR_LIPOPROTEIN"/>
    <property type="match status" value="1"/>
</dbReference>
<dbReference type="InterPro" id="IPR008969">
    <property type="entry name" value="CarboxyPept-like_regulatory"/>
</dbReference>
<dbReference type="EMBL" id="JBHSFV010000011">
    <property type="protein sequence ID" value="MFC4635578.1"/>
    <property type="molecule type" value="Genomic_DNA"/>
</dbReference>
<evidence type="ECO:0000313" key="2">
    <source>
        <dbReference type="EMBL" id="MFC4635578.1"/>
    </source>
</evidence>